<feature type="transmembrane region" description="Helical" evidence="1">
    <location>
        <begin position="25"/>
        <end position="44"/>
    </location>
</feature>
<sequence>MSCKPMLSSCIGVVMKDGALLRSSSLFIAYMGCLGWGSAYFYGWGTSFYYGFPWWIVGAGVDDVARSLFFAVIVIAIFLIGWGIGVVFFFAVKRKHSMQELNVFRLYFAVELLFVPAIIEFSILRQKIQVPLLLLSAAIALAVTISIRSYGRFLSVSCFYDKPFIKKHFFEIVMIAFVAYFWLFSFLTGYYKPQFKKEYEMINYNDGWYYVLARYDNCLVLSTSFNAGSKRFVIYQSAQDKNLQVDIVRTRI</sequence>
<dbReference type="Proteomes" id="UP000003866">
    <property type="component" value="Unassembled WGS sequence"/>
</dbReference>
<proteinExistence type="predicted"/>
<keyword evidence="1" id="KW-0472">Membrane</keyword>
<keyword evidence="1" id="KW-0812">Transmembrane</keyword>
<reference evidence="2 3" key="1">
    <citation type="submission" date="2011-12" db="EMBL/GenBank/DDBJ databases">
        <authorList>
            <person name="Brinkac L."/>
            <person name="Radune D."/>
            <person name="Sanka R."/>
            <person name="Selengut J."/>
            <person name="DebRoy C."/>
            <person name="Feng P."/>
            <person name="Fratamico P.M."/>
            <person name="Kapur V."/>
            <person name="Kariyawasam S."/>
            <person name="Losada L."/>
            <person name="Nierman W.C."/>
            <person name="Nelson K."/>
        </authorList>
    </citation>
    <scope>NUCLEOTIDE SEQUENCE [LARGE SCALE GENOMIC DNA]</scope>
    <source>
        <strain evidence="2 3">4.0967</strain>
    </source>
</reference>
<feature type="transmembrane region" description="Helical" evidence="1">
    <location>
        <begin position="104"/>
        <end position="124"/>
    </location>
</feature>
<feature type="transmembrane region" description="Helical" evidence="1">
    <location>
        <begin position="64"/>
        <end position="92"/>
    </location>
</feature>
<evidence type="ECO:0000313" key="3">
    <source>
        <dbReference type="Proteomes" id="UP000003866"/>
    </source>
</evidence>
<dbReference type="AlphaFoldDB" id="A0AAN4AG61"/>
<protein>
    <submittedName>
        <fullName evidence="2">Uncharacterized protein</fullName>
    </submittedName>
</protein>
<organism evidence="2 3">
    <name type="scientific">Escherichia coli 4.0967</name>
    <dbReference type="NCBI Taxonomy" id="869687"/>
    <lineage>
        <taxon>Bacteria</taxon>
        <taxon>Pseudomonadati</taxon>
        <taxon>Pseudomonadota</taxon>
        <taxon>Gammaproteobacteria</taxon>
        <taxon>Enterobacterales</taxon>
        <taxon>Enterobacteriaceae</taxon>
        <taxon>Escherichia</taxon>
    </lineage>
</organism>
<comment type="caution">
    <text evidence="2">The sequence shown here is derived from an EMBL/GenBank/DDBJ whole genome shotgun (WGS) entry which is preliminary data.</text>
</comment>
<keyword evidence="1" id="KW-1133">Transmembrane helix</keyword>
<feature type="transmembrane region" description="Helical" evidence="1">
    <location>
        <begin position="172"/>
        <end position="191"/>
    </location>
</feature>
<feature type="transmembrane region" description="Helical" evidence="1">
    <location>
        <begin position="130"/>
        <end position="151"/>
    </location>
</feature>
<name>A0AAN4AG61_ECOLX</name>
<gene>
    <name evidence="2" type="ORF">EC40967_4380</name>
</gene>
<dbReference type="EMBL" id="AFAA02000009">
    <property type="protein sequence ID" value="EII35862.1"/>
    <property type="molecule type" value="Genomic_DNA"/>
</dbReference>
<accession>A0AAN4AG61</accession>
<evidence type="ECO:0000313" key="2">
    <source>
        <dbReference type="EMBL" id="EII35862.1"/>
    </source>
</evidence>
<evidence type="ECO:0000256" key="1">
    <source>
        <dbReference type="SAM" id="Phobius"/>
    </source>
</evidence>